<evidence type="ECO:0000313" key="14">
    <source>
        <dbReference type="EMBL" id="KNB68779.1"/>
    </source>
</evidence>
<comment type="function">
    <text evidence="2">Nitronate monooxygenase that uses molecular oxygen to catalyze the oxidative denitrification of alkyl nitronates. Acts on propionate 3-nitronate (P3N), the presumed physiological substrate. Probably functions in the detoxification of P3N, a metabolic poison produced by plants and fungi as a defense mechanism.</text>
</comment>
<dbReference type="Proteomes" id="UP000319578">
    <property type="component" value="Unassembled WGS sequence"/>
</dbReference>
<sequence length="362" mass="38477">MWSSNPVATRLQINWPIIQAPMAGGATTPALVAAVSKAGGLGSLGAAYMSAEQIRVAIRSIREITDKPFAVSLFIPEAFDPNEEIASGVASEMNGVRDELGIPHDPHVSRFTEPFEEQMAVVLEEKVPVFSFTFGLLEQRWLAELKKQGTTVIGTATTTREAVALEASGVDMIAAQGSEAGGHRGSFLPDSPSNLVGTMALVPQLVDRVKIPVIAAGGIMDGRGIAAALALGAGAAQLGTAFLTCTESGAHALHKAALGETPDEQIVLTRAFSGKWARGIQNEFMTRLSPHDHELPSYPIQNALTKDIRAAAGKNQRGEYMSMWAGQAASLTRDMSASELLLQLVAETEQVVSRLYKSETDR</sequence>
<dbReference type="GO" id="GO:0009636">
    <property type="term" value="P:response to toxic substance"/>
    <property type="evidence" value="ECO:0007669"/>
    <property type="project" value="UniProtKB-KW"/>
</dbReference>
<keyword evidence="9" id="KW-0560">Oxidoreductase</keyword>
<dbReference type="Proteomes" id="UP000036834">
    <property type="component" value="Unassembled WGS sequence"/>
</dbReference>
<comment type="caution">
    <text evidence="14">The sequence shown here is derived from an EMBL/GenBank/DDBJ whole genome shotgun (WGS) entry which is preliminary data.</text>
</comment>
<organism evidence="14 15">
    <name type="scientific">Brevibacillus reuszeri</name>
    <dbReference type="NCBI Taxonomy" id="54915"/>
    <lineage>
        <taxon>Bacteria</taxon>
        <taxon>Bacillati</taxon>
        <taxon>Bacillota</taxon>
        <taxon>Bacilli</taxon>
        <taxon>Bacillales</taxon>
        <taxon>Paenibacillaceae</taxon>
        <taxon>Brevibacillus</taxon>
    </lineage>
</organism>
<dbReference type="PANTHER" id="PTHR42747:SF3">
    <property type="entry name" value="NITRONATE MONOOXYGENASE-RELATED"/>
    <property type="match status" value="1"/>
</dbReference>
<dbReference type="InterPro" id="IPR013785">
    <property type="entry name" value="Aldolase_TIM"/>
</dbReference>
<dbReference type="RefSeq" id="WP_049742714.1">
    <property type="nucleotide sequence ID" value="NZ_BJON01000011.1"/>
</dbReference>
<dbReference type="Pfam" id="PF03060">
    <property type="entry name" value="NMO"/>
    <property type="match status" value="1"/>
</dbReference>
<dbReference type="EMBL" id="LGIQ01000017">
    <property type="protein sequence ID" value="KNB68779.1"/>
    <property type="molecule type" value="Genomic_DNA"/>
</dbReference>
<name>A0A0K9YJE5_9BACL</name>
<keyword evidence="10 14" id="KW-0503">Monooxygenase</keyword>
<evidence type="ECO:0000256" key="6">
    <source>
        <dbReference type="ARBA" id="ARBA00022630"/>
    </source>
</evidence>
<reference evidence="13 16" key="3">
    <citation type="submission" date="2019-06" db="EMBL/GenBank/DDBJ databases">
        <title>Whole genome shotgun sequence of Brevibacillus reuszeri NBRC 15719.</title>
        <authorList>
            <person name="Hosoyama A."/>
            <person name="Uohara A."/>
            <person name="Ohji S."/>
            <person name="Ichikawa N."/>
        </authorList>
    </citation>
    <scope>NUCLEOTIDE SEQUENCE [LARGE SCALE GENOMIC DNA]</scope>
    <source>
        <strain evidence="13 16">NBRC 15719</strain>
    </source>
</reference>
<dbReference type="EMBL" id="BJON01000011">
    <property type="protein sequence ID" value="GED69299.1"/>
    <property type="molecule type" value="Genomic_DNA"/>
</dbReference>
<evidence type="ECO:0000256" key="8">
    <source>
        <dbReference type="ARBA" id="ARBA00022741"/>
    </source>
</evidence>
<comment type="cofactor">
    <cofactor evidence="1">
        <name>FMN</name>
        <dbReference type="ChEBI" id="CHEBI:58210"/>
    </cofactor>
</comment>
<dbReference type="OrthoDB" id="9778912at2"/>
<dbReference type="FunFam" id="3.20.20.70:FF:000154">
    <property type="entry name" value="Probable nitronate monooxygenase"/>
    <property type="match status" value="1"/>
</dbReference>
<dbReference type="InterPro" id="IPR004136">
    <property type="entry name" value="NMO"/>
</dbReference>
<proteinExistence type="inferred from homology"/>
<reference evidence="14" key="2">
    <citation type="submission" date="2015-07" db="EMBL/GenBank/DDBJ databases">
        <title>MeaNS - Measles Nucleotide Surveillance Program.</title>
        <authorList>
            <person name="Tran T."/>
            <person name="Druce J."/>
        </authorList>
    </citation>
    <scope>NUCLEOTIDE SEQUENCE</scope>
    <source>
        <strain evidence="14">DSM 9887</strain>
    </source>
</reference>
<dbReference type="PANTHER" id="PTHR42747">
    <property type="entry name" value="NITRONATE MONOOXYGENASE-RELATED"/>
    <property type="match status" value="1"/>
</dbReference>
<evidence type="ECO:0000256" key="10">
    <source>
        <dbReference type="ARBA" id="ARBA00023033"/>
    </source>
</evidence>
<dbReference type="SUPFAM" id="SSF51412">
    <property type="entry name" value="Inosine monophosphate dehydrogenase (IMPDH)"/>
    <property type="match status" value="1"/>
</dbReference>
<evidence type="ECO:0000256" key="7">
    <source>
        <dbReference type="ARBA" id="ARBA00022643"/>
    </source>
</evidence>
<reference evidence="15" key="1">
    <citation type="submission" date="2015-07" db="EMBL/GenBank/DDBJ databases">
        <title>Genome sequencing project for genomic taxonomy and phylogenomics of Bacillus-like bacteria.</title>
        <authorList>
            <person name="Liu B."/>
            <person name="Wang J."/>
            <person name="Zhu Y."/>
            <person name="Liu G."/>
            <person name="Chen Q."/>
            <person name="Chen Z."/>
            <person name="Lan J."/>
            <person name="Che J."/>
            <person name="Ge C."/>
            <person name="Shi H."/>
            <person name="Pan Z."/>
            <person name="Liu X."/>
        </authorList>
    </citation>
    <scope>NUCLEOTIDE SEQUENCE [LARGE SCALE GENOMIC DNA]</scope>
    <source>
        <strain evidence="15">DSM 9887</strain>
    </source>
</reference>
<evidence type="ECO:0000256" key="5">
    <source>
        <dbReference type="ARBA" id="ARBA00022575"/>
    </source>
</evidence>
<comment type="catalytic activity">
    <reaction evidence="12">
        <text>3 propionate 3-nitronate + 3 O2 + H2O = 3 3-oxopropanoate + 2 nitrate + nitrite + H2O2 + 3 H(+)</text>
        <dbReference type="Rhea" id="RHEA:57332"/>
        <dbReference type="ChEBI" id="CHEBI:15377"/>
        <dbReference type="ChEBI" id="CHEBI:15378"/>
        <dbReference type="ChEBI" id="CHEBI:15379"/>
        <dbReference type="ChEBI" id="CHEBI:16240"/>
        <dbReference type="ChEBI" id="CHEBI:16301"/>
        <dbReference type="ChEBI" id="CHEBI:17632"/>
        <dbReference type="ChEBI" id="CHEBI:33190"/>
        <dbReference type="ChEBI" id="CHEBI:136067"/>
    </reaction>
</comment>
<evidence type="ECO:0000256" key="11">
    <source>
        <dbReference type="ARBA" id="ARBA00031155"/>
    </source>
</evidence>
<evidence type="ECO:0000256" key="9">
    <source>
        <dbReference type="ARBA" id="ARBA00023002"/>
    </source>
</evidence>
<evidence type="ECO:0000313" key="13">
    <source>
        <dbReference type="EMBL" id="GED69299.1"/>
    </source>
</evidence>
<evidence type="ECO:0000256" key="1">
    <source>
        <dbReference type="ARBA" id="ARBA00001917"/>
    </source>
</evidence>
<protein>
    <recommendedName>
        <fullName evidence="4">Probable nitronate monooxygenase</fullName>
    </recommendedName>
    <alternativeName>
        <fullName evidence="11">Propionate 3-nitronate monooxygenase</fullName>
    </alternativeName>
</protein>
<accession>A0A0K9YJE5</accession>
<dbReference type="CDD" id="cd04730">
    <property type="entry name" value="NPD_like"/>
    <property type="match status" value="1"/>
</dbReference>
<keyword evidence="16" id="KW-1185">Reference proteome</keyword>
<dbReference type="Gene3D" id="3.20.20.70">
    <property type="entry name" value="Aldolase class I"/>
    <property type="match status" value="1"/>
</dbReference>
<keyword evidence="5" id="KW-0216">Detoxification</keyword>
<keyword evidence="8" id="KW-0547">Nucleotide-binding</keyword>
<evidence type="ECO:0000256" key="4">
    <source>
        <dbReference type="ARBA" id="ARBA00013457"/>
    </source>
</evidence>
<comment type="similarity">
    <text evidence="3">Belongs to the nitronate monooxygenase family. NMO class I subfamily.</text>
</comment>
<dbReference type="GO" id="GO:0018580">
    <property type="term" value="F:nitronate monooxygenase activity"/>
    <property type="evidence" value="ECO:0007669"/>
    <property type="project" value="InterPro"/>
</dbReference>
<evidence type="ECO:0000256" key="12">
    <source>
        <dbReference type="ARBA" id="ARBA00049401"/>
    </source>
</evidence>
<keyword evidence="6" id="KW-0285">Flavoprotein</keyword>
<evidence type="ECO:0000313" key="16">
    <source>
        <dbReference type="Proteomes" id="UP000319578"/>
    </source>
</evidence>
<evidence type="ECO:0000313" key="15">
    <source>
        <dbReference type="Proteomes" id="UP000036834"/>
    </source>
</evidence>
<dbReference type="GO" id="GO:0000166">
    <property type="term" value="F:nucleotide binding"/>
    <property type="evidence" value="ECO:0007669"/>
    <property type="project" value="UniProtKB-KW"/>
</dbReference>
<keyword evidence="7" id="KW-0288">FMN</keyword>
<dbReference type="PATRIC" id="fig|54915.3.peg.719"/>
<dbReference type="AlphaFoldDB" id="A0A0K9YJE5"/>
<gene>
    <name evidence="14" type="ORF">ADS79_33010</name>
    <name evidence="13" type="ORF">BRE01_30010</name>
</gene>
<evidence type="ECO:0000256" key="2">
    <source>
        <dbReference type="ARBA" id="ARBA00003535"/>
    </source>
</evidence>
<dbReference type="STRING" id="54915.ADS79_33010"/>
<evidence type="ECO:0000256" key="3">
    <source>
        <dbReference type="ARBA" id="ARBA00009881"/>
    </source>
</evidence>